<feature type="non-terminal residue" evidence="1">
    <location>
        <position position="80"/>
    </location>
</feature>
<dbReference type="EMBL" id="CAJOBR010088539">
    <property type="protein sequence ID" value="CAF5136788.1"/>
    <property type="molecule type" value="Genomic_DNA"/>
</dbReference>
<accession>A0A822G4M9</accession>
<evidence type="ECO:0000313" key="1">
    <source>
        <dbReference type="EMBL" id="CAF5136788.1"/>
    </source>
</evidence>
<comment type="caution">
    <text evidence="1">The sequence shown here is derived from an EMBL/GenBank/DDBJ whole genome shotgun (WGS) entry which is preliminary data.</text>
</comment>
<evidence type="ECO:0008006" key="3">
    <source>
        <dbReference type="Google" id="ProtNLM"/>
    </source>
</evidence>
<organism evidence="1 2">
    <name type="scientific">Rotaria socialis</name>
    <dbReference type="NCBI Taxonomy" id="392032"/>
    <lineage>
        <taxon>Eukaryota</taxon>
        <taxon>Metazoa</taxon>
        <taxon>Spiralia</taxon>
        <taxon>Gnathifera</taxon>
        <taxon>Rotifera</taxon>
        <taxon>Eurotatoria</taxon>
        <taxon>Bdelloidea</taxon>
        <taxon>Philodinida</taxon>
        <taxon>Philodinidae</taxon>
        <taxon>Rotaria</taxon>
    </lineage>
</organism>
<protein>
    <recommendedName>
        <fullName evidence="3">CS domain-containing protein</fullName>
    </recommendedName>
</protein>
<reference evidence="1" key="1">
    <citation type="submission" date="2021-02" db="EMBL/GenBank/DDBJ databases">
        <authorList>
            <person name="Nowell W R."/>
        </authorList>
    </citation>
    <scope>NUCLEOTIDE SEQUENCE</scope>
</reference>
<dbReference type="AlphaFoldDB" id="A0A822G4M9"/>
<gene>
    <name evidence="1" type="ORF">QYT958_LOCUS47343</name>
</gene>
<feature type="non-terminal residue" evidence="1">
    <location>
        <position position="1"/>
    </location>
</feature>
<sequence length="80" mass="9619">YTDQVEIRTQINSARTQTSIEIRLIKQQPRKTWPQLYSNLSKPILPQRDEPMSECVDMNMIDRQQYDLSLKKLKQDFFET</sequence>
<name>A0A822G4M9_9BILA</name>
<proteinExistence type="predicted"/>
<evidence type="ECO:0000313" key="2">
    <source>
        <dbReference type="Proteomes" id="UP000663848"/>
    </source>
</evidence>
<dbReference type="Proteomes" id="UP000663848">
    <property type="component" value="Unassembled WGS sequence"/>
</dbReference>